<keyword evidence="4" id="KW-1185">Reference proteome</keyword>
<accession>A0AAV9NDC6</accession>
<dbReference type="Proteomes" id="UP001358417">
    <property type="component" value="Unassembled WGS sequence"/>
</dbReference>
<feature type="chain" id="PRO_5043855225" evidence="2">
    <location>
        <begin position="20"/>
        <end position="663"/>
    </location>
</feature>
<dbReference type="AlphaFoldDB" id="A0AAV9NDC6"/>
<dbReference type="EMBL" id="JAVRRD010000013">
    <property type="protein sequence ID" value="KAK5052611.1"/>
    <property type="molecule type" value="Genomic_DNA"/>
</dbReference>
<feature type="compositionally biased region" description="Low complexity" evidence="1">
    <location>
        <begin position="29"/>
        <end position="40"/>
    </location>
</feature>
<evidence type="ECO:0000313" key="3">
    <source>
        <dbReference type="EMBL" id="KAK5052611.1"/>
    </source>
</evidence>
<feature type="region of interest" description="Disordered" evidence="1">
    <location>
        <begin position="20"/>
        <end position="65"/>
    </location>
</feature>
<evidence type="ECO:0000313" key="4">
    <source>
        <dbReference type="Proteomes" id="UP001358417"/>
    </source>
</evidence>
<evidence type="ECO:0000256" key="2">
    <source>
        <dbReference type="SAM" id="SignalP"/>
    </source>
</evidence>
<feature type="compositionally biased region" description="Polar residues" evidence="1">
    <location>
        <begin position="55"/>
        <end position="64"/>
    </location>
</feature>
<name>A0AAV9NDC6_9EURO</name>
<sequence>MVRVSTLMGGLVLAMTTYGSPLPQSEDLAPAPAESSAIESFTLTDFPTPPEETATDVSTTQTDSAILPEETADVSITLTGPPAAETSVDALTLADSLQETSTQPDTPEVQEGIPSDLPFDLAMANSEAAAMEAACDLDPREPKTWADSGAELRLLDYFQANGSDTWVNGLTRSVTNRNEGLACGQRNSALCPLAPVPEDCDRQSFYIARFLAASVKSTFDVVGETLQDLGITGALNMKQIVQDFKLPDIPEGQDLGKTLNNVAFGVGVAEQAVGLIPGGEVVSSFLALVGIGLNAASENMEDEEPIVPDYDEIEAGMNKYLATFFTKTRDELDRMLEALFGEVNGKGSDDALLRQMIERMGRLGVRELNKDAEFPIAEIFKGGEFLVPIQKSGFKQAFDKGFKGMQGALIGNLLTGLQVYVERAENAPESGPGECTALGELLIDNECYSIKRKPFDGGAAFRLENEYLEKLGNYGVDIHTLIRSAKDCDNGEANNDFTGTGEYGRCWFGLNIAKRVSDTLVDRYKPGRANGFLCPAKFRGLDKIPSYIIDENGNSCNGKWREVPNYQRCELKMFNDGSFNHFGLARYRMRIEGTGIDVGQICPYLHDGRRCTFGSDRRCVQEGNGYLMEISFAHGSVGNDHFNDCHNDLIKKFKEDNFCFDLK</sequence>
<proteinExistence type="predicted"/>
<organism evidence="3 4">
    <name type="scientific">Exophiala bonariae</name>
    <dbReference type="NCBI Taxonomy" id="1690606"/>
    <lineage>
        <taxon>Eukaryota</taxon>
        <taxon>Fungi</taxon>
        <taxon>Dikarya</taxon>
        <taxon>Ascomycota</taxon>
        <taxon>Pezizomycotina</taxon>
        <taxon>Eurotiomycetes</taxon>
        <taxon>Chaetothyriomycetidae</taxon>
        <taxon>Chaetothyriales</taxon>
        <taxon>Herpotrichiellaceae</taxon>
        <taxon>Exophiala</taxon>
    </lineage>
</organism>
<evidence type="ECO:0000256" key="1">
    <source>
        <dbReference type="SAM" id="MobiDB-lite"/>
    </source>
</evidence>
<dbReference type="GeneID" id="89970684"/>
<reference evidence="3 4" key="1">
    <citation type="submission" date="2023-08" db="EMBL/GenBank/DDBJ databases">
        <title>Black Yeasts Isolated from many extreme environments.</title>
        <authorList>
            <person name="Coleine C."/>
            <person name="Stajich J.E."/>
            <person name="Selbmann L."/>
        </authorList>
    </citation>
    <scope>NUCLEOTIDE SEQUENCE [LARGE SCALE GENOMIC DNA]</scope>
    <source>
        <strain evidence="3 4">CCFEE 5792</strain>
    </source>
</reference>
<comment type="caution">
    <text evidence="3">The sequence shown here is derived from an EMBL/GenBank/DDBJ whole genome shotgun (WGS) entry which is preliminary data.</text>
</comment>
<dbReference type="RefSeq" id="XP_064706311.1">
    <property type="nucleotide sequence ID" value="XM_064846086.1"/>
</dbReference>
<feature type="signal peptide" evidence="2">
    <location>
        <begin position="1"/>
        <end position="19"/>
    </location>
</feature>
<protein>
    <submittedName>
        <fullName evidence="3">Uncharacterized protein</fullName>
    </submittedName>
</protein>
<keyword evidence="2" id="KW-0732">Signal</keyword>
<gene>
    <name evidence="3" type="ORF">LTR84_002476</name>
</gene>